<protein>
    <submittedName>
        <fullName evidence="2">Uncharacterized protein</fullName>
    </submittedName>
</protein>
<feature type="transmembrane region" description="Helical" evidence="1">
    <location>
        <begin position="221"/>
        <end position="247"/>
    </location>
</feature>
<dbReference type="OrthoDB" id="5086500at2759"/>
<dbReference type="PANTHER" id="PTHR34414:SF1">
    <property type="entry name" value="SUBTILISIN-LIKE SERINE PROTEASE"/>
    <property type="match status" value="1"/>
</dbReference>
<dbReference type="RefSeq" id="XP_033396550.1">
    <property type="nucleotide sequence ID" value="XM_033540615.1"/>
</dbReference>
<sequence length="261" mass="30662">MNMERLNAVHQHLWFAGLPVCARPLHRQRIMERQVVITEQADLHLLWLESRIFIKPLPAYLLNYDFWKTNICDDVELHTRACGFLLSYAWLVSHPSDLEMAMELGLLPWKISWVNWTAFVREFFPKAGPEAVNKRYHYGELRLNRLNMIYRLTHLTDLKFLLDGYMTGYNRYSVFLYRNFSWIFGFFAYITIVLTAMQVGLGTKQLQSGSFERVSYGFTVFVMLLSLLFLVAIPSILLFLFLSNLVVTCRFHKTRKGGRSV</sequence>
<dbReference type="PANTHER" id="PTHR34414">
    <property type="entry name" value="HET DOMAIN-CONTAINING PROTEIN-RELATED"/>
    <property type="match status" value="1"/>
</dbReference>
<feature type="transmembrane region" description="Helical" evidence="1">
    <location>
        <begin position="180"/>
        <end position="201"/>
    </location>
</feature>
<accession>A0A6A6BD58</accession>
<dbReference type="Pfam" id="PF20246">
    <property type="entry name" value="DUF6601"/>
    <property type="match status" value="1"/>
</dbReference>
<keyword evidence="3" id="KW-1185">Reference proteome</keyword>
<evidence type="ECO:0000313" key="2">
    <source>
        <dbReference type="EMBL" id="KAF2140837.1"/>
    </source>
</evidence>
<proteinExistence type="predicted"/>
<dbReference type="InterPro" id="IPR046536">
    <property type="entry name" value="DUF6601"/>
</dbReference>
<keyword evidence="1" id="KW-0472">Membrane</keyword>
<evidence type="ECO:0000256" key="1">
    <source>
        <dbReference type="SAM" id="Phobius"/>
    </source>
</evidence>
<dbReference type="EMBL" id="ML995488">
    <property type="protein sequence ID" value="KAF2140837.1"/>
    <property type="molecule type" value="Genomic_DNA"/>
</dbReference>
<dbReference type="Proteomes" id="UP000799438">
    <property type="component" value="Unassembled WGS sequence"/>
</dbReference>
<dbReference type="AlphaFoldDB" id="A0A6A6BD58"/>
<reference evidence="2" key="1">
    <citation type="journal article" date="2020" name="Stud. Mycol.">
        <title>101 Dothideomycetes genomes: a test case for predicting lifestyles and emergence of pathogens.</title>
        <authorList>
            <person name="Haridas S."/>
            <person name="Albert R."/>
            <person name="Binder M."/>
            <person name="Bloem J."/>
            <person name="Labutti K."/>
            <person name="Salamov A."/>
            <person name="Andreopoulos B."/>
            <person name="Baker S."/>
            <person name="Barry K."/>
            <person name="Bills G."/>
            <person name="Bluhm B."/>
            <person name="Cannon C."/>
            <person name="Castanera R."/>
            <person name="Culley D."/>
            <person name="Daum C."/>
            <person name="Ezra D."/>
            <person name="Gonzalez J."/>
            <person name="Henrissat B."/>
            <person name="Kuo A."/>
            <person name="Liang C."/>
            <person name="Lipzen A."/>
            <person name="Lutzoni F."/>
            <person name="Magnuson J."/>
            <person name="Mondo S."/>
            <person name="Nolan M."/>
            <person name="Ohm R."/>
            <person name="Pangilinan J."/>
            <person name="Park H.-J."/>
            <person name="Ramirez L."/>
            <person name="Alfaro M."/>
            <person name="Sun H."/>
            <person name="Tritt A."/>
            <person name="Yoshinaga Y."/>
            <person name="Zwiers L.-H."/>
            <person name="Turgeon B."/>
            <person name="Goodwin S."/>
            <person name="Spatafora J."/>
            <person name="Crous P."/>
            <person name="Grigoriev I."/>
        </authorList>
    </citation>
    <scope>NUCLEOTIDE SEQUENCE</scope>
    <source>
        <strain evidence="2">CBS 121167</strain>
    </source>
</reference>
<evidence type="ECO:0000313" key="3">
    <source>
        <dbReference type="Proteomes" id="UP000799438"/>
    </source>
</evidence>
<dbReference type="GeneID" id="54298111"/>
<gene>
    <name evidence="2" type="ORF">K452DRAFT_288247</name>
</gene>
<name>A0A6A6BD58_9PEZI</name>
<keyword evidence="1" id="KW-0812">Transmembrane</keyword>
<keyword evidence="1" id="KW-1133">Transmembrane helix</keyword>
<organism evidence="2 3">
    <name type="scientific">Aplosporella prunicola CBS 121167</name>
    <dbReference type="NCBI Taxonomy" id="1176127"/>
    <lineage>
        <taxon>Eukaryota</taxon>
        <taxon>Fungi</taxon>
        <taxon>Dikarya</taxon>
        <taxon>Ascomycota</taxon>
        <taxon>Pezizomycotina</taxon>
        <taxon>Dothideomycetes</taxon>
        <taxon>Dothideomycetes incertae sedis</taxon>
        <taxon>Botryosphaeriales</taxon>
        <taxon>Aplosporellaceae</taxon>
        <taxon>Aplosporella</taxon>
    </lineage>
</organism>